<dbReference type="PANTHER" id="PTHR11102">
    <property type="entry name" value="SEL-1-LIKE PROTEIN"/>
    <property type="match status" value="1"/>
</dbReference>
<dbReference type="OrthoDB" id="27934at2759"/>
<feature type="compositionally biased region" description="Low complexity" evidence="3">
    <location>
        <begin position="151"/>
        <end position="166"/>
    </location>
</feature>
<evidence type="ECO:0000256" key="1">
    <source>
        <dbReference type="ARBA" id="ARBA00038101"/>
    </source>
</evidence>
<dbReference type="GO" id="GO:0036503">
    <property type="term" value="P:ERAD pathway"/>
    <property type="evidence" value="ECO:0007669"/>
    <property type="project" value="TreeGrafter"/>
</dbReference>
<dbReference type="PANTHER" id="PTHR11102:SF147">
    <property type="entry name" value="SEL1L ADAPTOR SUBUNIT OF ERAD E3 UBIQUITIN LIGASE"/>
    <property type="match status" value="1"/>
</dbReference>
<dbReference type="GO" id="GO:0016874">
    <property type="term" value="F:ligase activity"/>
    <property type="evidence" value="ECO:0007669"/>
    <property type="project" value="UniProtKB-KW"/>
</dbReference>
<feature type="compositionally biased region" description="Low complexity" evidence="3">
    <location>
        <begin position="125"/>
        <end position="137"/>
    </location>
</feature>
<dbReference type="Proteomes" id="UP000240500">
    <property type="component" value="Chromosome 3"/>
</dbReference>
<protein>
    <submittedName>
        <fullName evidence="5">Ubiquitin-protein ligase, putative</fullName>
    </submittedName>
</protein>
<feature type="compositionally biased region" description="Basic and acidic residues" evidence="3">
    <location>
        <begin position="138"/>
        <end position="150"/>
    </location>
</feature>
<dbReference type="VEuPathDB" id="PlasmoDB:PRG01_0316500"/>
<reference evidence="5 6" key="1">
    <citation type="submission" date="2016-09" db="EMBL/GenBank/DDBJ databases">
        <authorList>
            <consortium name="Pathogen Informatics"/>
        </authorList>
    </citation>
    <scope>NUCLEOTIDE SEQUENCE [LARGE SCALE GENOMIC DNA]</scope>
</reference>
<dbReference type="InterPro" id="IPR050767">
    <property type="entry name" value="Sel1_AlgK"/>
</dbReference>
<feature type="coiled-coil region" evidence="2">
    <location>
        <begin position="430"/>
        <end position="461"/>
    </location>
</feature>
<evidence type="ECO:0000313" key="6">
    <source>
        <dbReference type="Proteomes" id="UP000240500"/>
    </source>
</evidence>
<dbReference type="InterPro" id="IPR006597">
    <property type="entry name" value="Sel1-like"/>
</dbReference>
<feature type="region of interest" description="Disordered" evidence="3">
    <location>
        <begin position="113"/>
        <end position="192"/>
    </location>
</feature>
<dbReference type="VEuPathDB" id="PlasmoDB:PRCDC_0312400"/>
<feature type="chain" id="PRO_5015128261" evidence="4">
    <location>
        <begin position="23"/>
        <end position="823"/>
    </location>
</feature>
<name>A0A2P9D4E9_PLARE</name>
<keyword evidence="2" id="KW-0175">Coiled coil</keyword>
<dbReference type="SUPFAM" id="SSF81901">
    <property type="entry name" value="HCP-like"/>
    <property type="match status" value="4"/>
</dbReference>
<dbReference type="GO" id="GO:0005789">
    <property type="term" value="C:endoplasmic reticulum membrane"/>
    <property type="evidence" value="ECO:0007669"/>
    <property type="project" value="TreeGrafter"/>
</dbReference>
<comment type="similarity">
    <text evidence="1">Belongs to the sel-1 family.</text>
</comment>
<evidence type="ECO:0000313" key="5">
    <source>
        <dbReference type="EMBL" id="SOV75894.1"/>
    </source>
</evidence>
<dbReference type="AlphaFoldDB" id="A0A2P9D4E9"/>
<dbReference type="Gene3D" id="1.25.40.10">
    <property type="entry name" value="Tetratricopeptide repeat domain"/>
    <property type="match status" value="2"/>
</dbReference>
<feature type="signal peptide" evidence="4">
    <location>
        <begin position="1"/>
        <end position="22"/>
    </location>
</feature>
<gene>
    <name evidence="5" type="ORF">PRG01_0316500</name>
</gene>
<sequence length="823" mass="98756">MKNFMWHFVVLVFIVINKKIKCYNIILNNTKFLTSQTKEIDEPIFSKVEKLKQDEKKNKKYKQEESLKEVNTNPLELVKDFFFKNKIEEEEEKKKNKLYLKNDVRENNLDSFSYVHNNNEDDSSNDNINDNKYYNNRKQNDNDNNKRDYNNKGNYNNKGDYNNKGNYNKDNDKDEYNKYYTDYDNNDYKNEENYNEYNNEENYNDYNIEEYNNEIKKEKEKETDRKQMFKLAIELKNGSKKKKKNINKCIEIFQKLITDKNDKITRSSYYELGKIYFFGYKNYFFSYKRNVNLSLHYLQKAAMMKNPAALHFLSFIYFYDFHKIEENKKRNEKKNIQNGNNVNNINNINNINNVNYVQNLQQNENFIKKSIEFEMIAASLNYIPSILTLAYKFLYGINMKQNCYKAKKLYKTVAENVMNSDYINIPLSELDILNGENLNMHNEINNMKNNEEEILEFLNEQIKGGDVMAMYDLGKKYKEEKNFKQAFKYINEASKKNNLLALKELGIIYLYGYGVQKDINKSIENFSKAAEAGDVESKCYLGYIYYFIDGYKNLELSLKYLIEAASHDYGEAFFFLAEIILDISMRKQYISDYVYEVVFKLYEHSADLGYVQAYFREAQLYEIGKGVKQSCLNATLSYKFIAESTLWINNIRQGMDYYLEKDYLKAFYTYALASYEGYEIAQNNLVYIYRTNKLNNVIHPRKIMLILNLLYKQGNYKALYEMGEIYKEQNKEELSVSYYKLGLKKGDLRNLLPLSMYYEKHKDHDRALKYINYFIKQRNREKEISNTKLEKIKNVLESTLLYFRKYKLFFKNMYNFKQKNKVQ</sequence>
<dbReference type="InterPro" id="IPR011990">
    <property type="entry name" value="TPR-like_helical_dom_sf"/>
</dbReference>
<evidence type="ECO:0000256" key="3">
    <source>
        <dbReference type="SAM" id="MobiDB-lite"/>
    </source>
</evidence>
<dbReference type="EMBL" id="LT969566">
    <property type="protein sequence ID" value="SOV75894.1"/>
    <property type="molecule type" value="Genomic_DNA"/>
</dbReference>
<organism evidence="5 6">
    <name type="scientific">Plasmodium reichenowi</name>
    <dbReference type="NCBI Taxonomy" id="5854"/>
    <lineage>
        <taxon>Eukaryota</taxon>
        <taxon>Sar</taxon>
        <taxon>Alveolata</taxon>
        <taxon>Apicomplexa</taxon>
        <taxon>Aconoidasida</taxon>
        <taxon>Haemosporida</taxon>
        <taxon>Plasmodiidae</taxon>
        <taxon>Plasmodium</taxon>
        <taxon>Plasmodium (Laverania)</taxon>
    </lineage>
</organism>
<feature type="compositionally biased region" description="Basic and acidic residues" evidence="3">
    <location>
        <begin position="167"/>
        <end position="177"/>
    </location>
</feature>
<keyword evidence="4" id="KW-0732">Signal</keyword>
<proteinExistence type="inferred from homology"/>
<dbReference type="SMART" id="SM00671">
    <property type="entry name" value="SEL1"/>
    <property type="match status" value="7"/>
</dbReference>
<dbReference type="Pfam" id="PF08238">
    <property type="entry name" value="Sel1"/>
    <property type="match status" value="6"/>
</dbReference>
<keyword evidence="5" id="KW-0436">Ligase</keyword>
<evidence type="ECO:0000256" key="4">
    <source>
        <dbReference type="SAM" id="SignalP"/>
    </source>
</evidence>
<evidence type="ECO:0000256" key="2">
    <source>
        <dbReference type="SAM" id="Coils"/>
    </source>
</evidence>
<accession>A0A2P9D4E9</accession>